<keyword evidence="6" id="KW-1185">Reference proteome</keyword>
<accession>A0ABM7MTC8</accession>
<dbReference type="SUPFAM" id="SSF46689">
    <property type="entry name" value="Homeodomain-like"/>
    <property type="match status" value="1"/>
</dbReference>
<dbReference type="InterPro" id="IPR018062">
    <property type="entry name" value="HTH_AraC-typ_CS"/>
</dbReference>
<keyword evidence="1" id="KW-0805">Transcription regulation</keyword>
<dbReference type="Gene3D" id="1.10.10.60">
    <property type="entry name" value="Homeodomain-like"/>
    <property type="match status" value="1"/>
</dbReference>
<reference evidence="5 6" key="1">
    <citation type="journal article" date="2021" name="Microbiol. Spectr.">
        <title>A Single Bacterium Capable of Oxidation and Reduction of Iron at Circumneutral pH.</title>
        <authorList>
            <person name="Kato S."/>
            <person name="Ohkuma M."/>
        </authorList>
    </citation>
    <scope>NUCLEOTIDE SEQUENCE [LARGE SCALE GENOMIC DNA]</scope>
    <source>
        <strain evidence="5 6">MIZ03</strain>
    </source>
</reference>
<feature type="domain" description="HTH araC/xylS-type" evidence="4">
    <location>
        <begin position="170"/>
        <end position="267"/>
    </location>
</feature>
<protein>
    <submittedName>
        <fullName evidence="5">HTH-type transcriptional activator RhaS</fullName>
    </submittedName>
</protein>
<dbReference type="SUPFAM" id="SSF51215">
    <property type="entry name" value="Regulatory protein AraC"/>
    <property type="match status" value="1"/>
</dbReference>
<keyword evidence="3" id="KW-0804">Transcription</keyword>
<dbReference type="SMART" id="SM00342">
    <property type="entry name" value="HTH_ARAC"/>
    <property type="match status" value="1"/>
</dbReference>
<name>A0ABM7MTC8_9BURK</name>
<dbReference type="PANTHER" id="PTHR47894:SF4">
    <property type="entry name" value="HTH-TYPE TRANSCRIPTIONAL REGULATOR GADX"/>
    <property type="match status" value="1"/>
</dbReference>
<dbReference type="PRINTS" id="PR00032">
    <property type="entry name" value="HTHARAC"/>
</dbReference>
<evidence type="ECO:0000256" key="3">
    <source>
        <dbReference type="ARBA" id="ARBA00023163"/>
    </source>
</evidence>
<dbReference type="InterPro" id="IPR009594">
    <property type="entry name" value="Tscrpt_reg_HTH_AraC_N"/>
</dbReference>
<organism evidence="5 6">
    <name type="scientific">Rhodoferax lithotrophicus</name>
    <dbReference type="NCBI Taxonomy" id="2798804"/>
    <lineage>
        <taxon>Bacteria</taxon>
        <taxon>Pseudomonadati</taxon>
        <taxon>Pseudomonadota</taxon>
        <taxon>Betaproteobacteria</taxon>
        <taxon>Burkholderiales</taxon>
        <taxon>Comamonadaceae</taxon>
        <taxon>Rhodoferax</taxon>
    </lineage>
</organism>
<sequence length="275" mass="29997">MSATEPRIIQRPGVGSSAGILQRQELEFKRLVVDQPVLILVLQGIKTLRWAHGEVHMRAGEALALAAGQSVDIINRMAPNGAYRARWLAWDPALIAAHAQQNPAQPVIRHALPIVATGGEFTEAFQRALQAVEDPGLPAEIARHRLAEMLQWLALHGGRFEPSEPLTLSAKVRRLISQDLAREWSAADVATSFAMSEASLRRKLADEGACLSDILSDTRLSSALGLLLSTAQPVTQIALSCGYQTPSHFAARFRQRFDFSPSAIRRKGTAQDPAH</sequence>
<dbReference type="Pfam" id="PF06719">
    <property type="entry name" value="AraC_N"/>
    <property type="match status" value="1"/>
</dbReference>
<evidence type="ECO:0000256" key="2">
    <source>
        <dbReference type="ARBA" id="ARBA00023125"/>
    </source>
</evidence>
<evidence type="ECO:0000313" key="5">
    <source>
        <dbReference type="EMBL" id="BCO29647.1"/>
    </source>
</evidence>
<evidence type="ECO:0000259" key="4">
    <source>
        <dbReference type="PROSITE" id="PS01124"/>
    </source>
</evidence>
<evidence type="ECO:0000256" key="1">
    <source>
        <dbReference type="ARBA" id="ARBA00023015"/>
    </source>
</evidence>
<dbReference type="InterPro" id="IPR009057">
    <property type="entry name" value="Homeodomain-like_sf"/>
</dbReference>
<dbReference type="EMBL" id="AP024238">
    <property type="protein sequence ID" value="BCO29647.1"/>
    <property type="molecule type" value="Genomic_DNA"/>
</dbReference>
<gene>
    <name evidence="5" type="ORF">MIZ03_4570</name>
</gene>
<dbReference type="Proteomes" id="UP000824366">
    <property type="component" value="Chromosome"/>
</dbReference>
<keyword evidence="2" id="KW-0238">DNA-binding</keyword>
<proteinExistence type="predicted"/>
<dbReference type="PROSITE" id="PS01124">
    <property type="entry name" value="HTH_ARAC_FAMILY_2"/>
    <property type="match status" value="1"/>
</dbReference>
<dbReference type="InterPro" id="IPR020449">
    <property type="entry name" value="Tscrpt_reg_AraC-type_HTH"/>
</dbReference>
<dbReference type="RefSeq" id="WP_223905872.1">
    <property type="nucleotide sequence ID" value="NZ_AP024238.1"/>
</dbReference>
<dbReference type="PROSITE" id="PS00041">
    <property type="entry name" value="HTH_ARAC_FAMILY_1"/>
    <property type="match status" value="1"/>
</dbReference>
<dbReference type="PANTHER" id="PTHR47894">
    <property type="entry name" value="HTH-TYPE TRANSCRIPTIONAL REGULATOR GADX"/>
    <property type="match status" value="1"/>
</dbReference>
<dbReference type="InterPro" id="IPR037923">
    <property type="entry name" value="HTH-like"/>
</dbReference>
<dbReference type="InterPro" id="IPR018060">
    <property type="entry name" value="HTH_AraC"/>
</dbReference>
<dbReference type="Pfam" id="PF12833">
    <property type="entry name" value="HTH_18"/>
    <property type="match status" value="1"/>
</dbReference>
<evidence type="ECO:0000313" key="6">
    <source>
        <dbReference type="Proteomes" id="UP000824366"/>
    </source>
</evidence>